<dbReference type="STRING" id="1035707.SAMN05216552_1001418"/>
<name>A0A1I7F703_9BURK</name>
<evidence type="ECO:0000256" key="1">
    <source>
        <dbReference type="ARBA" id="ARBA00004442"/>
    </source>
</evidence>
<dbReference type="OrthoDB" id="5476657at2"/>
<keyword evidence="9" id="KW-1185">Reference proteome</keyword>
<dbReference type="InterPro" id="IPR012910">
    <property type="entry name" value="Plug_dom"/>
</dbReference>
<protein>
    <submittedName>
        <fullName evidence="8">TonB-dependent receptor</fullName>
    </submittedName>
</protein>
<sequence>MKSPDKSLGKSAGKSADNKRRHLGWLALACAAAAAQESPPVVVVEGKRAGLAAAQWIKRDRLAIVDSVAADTIQALPDFSVTDALQRVTGVQIARDRGEGGTVAIRGLTQMETTLNGREVFTAGAGRNLDFADVPAEMVAGIDVYKSGTAEQIEGGLGGAIDLRTRRPFDFAGPRLAGTARLVRGGLAGHAQPQWSLLASDRWRGADGAEFGALLNLAHQRRAWREDQNSFGAPVLRGDLVPGRRVAVASGTTESASAGRRERDAASAMLQWRPTPGVELYAEGRYERFLTRQDSYQITLDSAPAFVPGSVTLFPGTADVSGISWTGAPASILSFARDTVDRNHGLALGGAWQSGALRLKADLSHSGGHNALYFAGPTLTGKAATLRTDLSGPQPAVTLPGNELLDADQLRVASIAYRYRPYDGKLNALRLDASYRLDGWIESLSAGVRTGRRAAGNAPGTVFGDAPVPGGPPLSSLPGLAAAYPFARYFPDGGQGVSNYLVGDLGLARDAAALRALVGLTAPLPVAGGALGVWRIRERTDAAYVQARFNGGALPLDGDAGLRLVRTREAVDGSQSLPSSGAIVPIAIDHAYHDYLPSLNLRYRLAPELYLRGAASKSVTRPDFNQLSPSLTLVPNSITPSANSGSAGNPALQPIRADNLDLALERYLGPAASATLTVFHKRVAGFIGNASRPETHDGALYQVSRPYNSARALIKGAELGYQQQYDFLPGWLGGLGLQANYTFVDSATPSSLLGADVPLTNLSRHSANLVGIYERGPCSARLAYNWRGRFLSGITSVVGLGALPVYTDGYGWLDASFGYKVHPGLTVSVEGGNLLRTVRRANFGGATRPQSLWTNDRQLSVTALFRY</sequence>
<evidence type="ECO:0000256" key="3">
    <source>
        <dbReference type="ARBA" id="ARBA00023136"/>
    </source>
</evidence>
<feature type="domain" description="TonB-dependent receptor-like beta-barrel" evidence="6">
    <location>
        <begin position="408"/>
        <end position="834"/>
    </location>
</feature>
<evidence type="ECO:0000313" key="9">
    <source>
        <dbReference type="Proteomes" id="UP000199391"/>
    </source>
</evidence>
<evidence type="ECO:0000259" key="7">
    <source>
        <dbReference type="Pfam" id="PF07715"/>
    </source>
</evidence>
<evidence type="ECO:0000256" key="5">
    <source>
        <dbReference type="RuleBase" id="RU003357"/>
    </source>
</evidence>
<dbReference type="Gene3D" id="2.170.130.10">
    <property type="entry name" value="TonB-dependent receptor, plug domain"/>
    <property type="match status" value="1"/>
</dbReference>
<dbReference type="InterPro" id="IPR010104">
    <property type="entry name" value="TonB_rcpt_bac"/>
</dbReference>
<dbReference type="EMBL" id="FPBO01000001">
    <property type="protein sequence ID" value="SFU31963.1"/>
    <property type="molecule type" value="Genomic_DNA"/>
</dbReference>
<evidence type="ECO:0000256" key="2">
    <source>
        <dbReference type="ARBA" id="ARBA00009810"/>
    </source>
</evidence>
<dbReference type="InterPro" id="IPR000531">
    <property type="entry name" value="Beta-barrel_TonB"/>
</dbReference>
<reference evidence="9" key="1">
    <citation type="submission" date="2016-10" db="EMBL/GenBank/DDBJ databases">
        <authorList>
            <person name="Varghese N."/>
            <person name="Submissions S."/>
        </authorList>
    </citation>
    <scope>NUCLEOTIDE SEQUENCE [LARGE SCALE GENOMIC DNA]</scope>
    <source>
        <strain evidence="9">CGMCC 1.11014</strain>
    </source>
</reference>
<feature type="domain" description="TonB-dependent receptor plug" evidence="7">
    <location>
        <begin position="59"/>
        <end position="159"/>
    </location>
</feature>
<dbReference type="Proteomes" id="UP000199391">
    <property type="component" value="Unassembled WGS sequence"/>
</dbReference>
<evidence type="ECO:0000259" key="6">
    <source>
        <dbReference type="Pfam" id="PF00593"/>
    </source>
</evidence>
<gene>
    <name evidence="8" type="ORF">SAMN05216552_1001418</name>
</gene>
<dbReference type="Gene3D" id="2.40.170.20">
    <property type="entry name" value="TonB-dependent receptor, beta-barrel domain"/>
    <property type="match status" value="1"/>
</dbReference>
<keyword evidence="3 5" id="KW-0472">Membrane</keyword>
<dbReference type="GO" id="GO:0009279">
    <property type="term" value="C:cell outer membrane"/>
    <property type="evidence" value="ECO:0007669"/>
    <property type="project" value="UniProtKB-SubCell"/>
</dbReference>
<organism evidence="8 9">
    <name type="scientific">Pseudoduganella namucuonensis</name>
    <dbReference type="NCBI Taxonomy" id="1035707"/>
    <lineage>
        <taxon>Bacteria</taxon>
        <taxon>Pseudomonadati</taxon>
        <taxon>Pseudomonadota</taxon>
        <taxon>Betaproteobacteria</taxon>
        <taxon>Burkholderiales</taxon>
        <taxon>Oxalobacteraceae</taxon>
        <taxon>Telluria group</taxon>
        <taxon>Pseudoduganella</taxon>
    </lineage>
</organism>
<keyword evidence="8" id="KW-0675">Receptor</keyword>
<comment type="similarity">
    <text evidence="2 5">Belongs to the TonB-dependent receptor family.</text>
</comment>
<dbReference type="InterPro" id="IPR036942">
    <property type="entry name" value="Beta-barrel_TonB_sf"/>
</dbReference>
<dbReference type="NCBIfam" id="TIGR01782">
    <property type="entry name" value="TonB-Xanth-Caul"/>
    <property type="match status" value="1"/>
</dbReference>
<evidence type="ECO:0000313" key="8">
    <source>
        <dbReference type="EMBL" id="SFU31963.1"/>
    </source>
</evidence>
<dbReference type="Pfam" id="PF00593">
    <property type="entry name" value="TonB_dep_Rec_b-barrel"/>
    <property type="match status" value="1"/>
</dbReference>
<dbReference type="AlphaFoldDB" id="A0A1I7F703"/>
<proteinExistence type="inferred from homology"/>
<accession>A0A1I7F703</accession>
<comment type="subcellular location">
    <subcellularLocation>
        <location evidence="1 5">Cell outer membrane</location>
    </subcellularLocation>
</comment>
<dbReference type="CDD" id="cd01347">
    <property type="entry name" value="ligand_gated_channel"/>
    <property type="match status" value="1"/>
</dbReference>
<dbReference type="InterPro" id="IPR037066">
    <property type="entry name" value="Plug_dom_sf"/>
</dbReference>
<evidence type="ECO:0000256" key="4">
    <source>
        <dbReference type="ARBA" id="ARBA00023237"/>
    </source>
</evidence>
<dbReference type="PANTHER" id="PTHR40980">
    <property type="entry name" value="PLUG DOMAIN-CONTAINING PROTEIN"/>
    <property type="match status" value="1"/>
</dbReference>
<keyword evidence="4" id="KW-0998">Cell outer membrane</keyword>
<keyword evidence="5" id="KW-0798">TonB box</keyword>
<dbReference type="Pfam" id="PF07715">
    <property type="entry name" value="Plug"/>
    <property type="match status" value="1"/>
</dbReference>
<dbReference type="SUPFAM" id="SSF56935">
    <property type="entry name" value="Porins"/>
    <property type="match status" value="1"/>
</dbReference>
<dbReference type="RefSeq" id="WP_093552950.1">
    <property type="nucleotide sequence ID" value="NZ_FPBO01000001.1"/>
</dbReference>
<dbReference type="PANTHER" id="PTHR40980:SF3">
    <property type="entry name" value="TONB-DEPENDENT RECEPTOR-LIKE BETA-BARREL DOMAIN-CONTAINING PROTEIN"/>
    <property type="match status" value="1"/>
</dbReference>